<dbReference type="AlphaFoldDB" id="A0AA39VIC6"/>
<evidence type="ECO:0000256" key="4">
    <source>
        <dbReference type="ARBA" id="ARBA00023136"/>
    </source>
</evidence>
<dbReference type="Gene3D" id="1.20.5.170">
    <property type="match status" value="1"/>
</dbReference>
<evidence type="ECO:0000256" key="1">
    <source>
        <dbReference type="ARBA" id="ARBA00004167"/>
    </source>
</evidence>
<reference evidence="7" key="2">
    <citation type="submission" date="2023-06" db="EMBL/GenBank/DDBJ databases">
        <authorList>
            <person name="Swenson N.G."/>
            <person name="Wegrzyn J.L."/>
            <person name="Mcevoy S.L."/>
        </authorList>
    </citation>
    <scope>NUCLEOTIDE SEQUENCE</scope>
    <source>
        <strain evidence="7">NS2018</strain>
        <tissue evidence="7">Leaf</tissue>
    </source>
</reference>
<name>A0AA39VIC6_ACESA</name>
<comment type="similarity">
    <text evidence="5">Belongs to the ROH1 family.</text>
</comment>
<dbReference type="EMBL" id="JAUESC010000384">
    <property type="protein sequence ID" value="KAK0581322.1"/>
    <property type="molecule type" value="Genomic_DNA"/>
</dbReference>
<protein>
    <recommendedName>
        <fullName evidence="9">BZIP domain-containing protein</fullName>
    </recommendedName>
</protein>
<keyword evidence="8" id="KW-1185">Reference proteome</keyword>
<comment type="subcellular location">
    <subcellularLocation>
        <location evidence="1">Membrane</location>
        <topology evidence="1">Single-pass membrane protein</topology>
    </subcellularLocation>
</comment>
<proteinExistence type="inferred from homology"/>
<evidence type="ECO:0000313" key="7">
    <source>
        <dbReference type="EMBL" id="KAK0581322.1"/>
    </source>
</evidence>
<feature type="compositionally biased region" description="Polar residues" evidence="6">
    <location>
        <begin position="8"/>
        <end position="18"/>
    </location>
</feature>
<dbReference type="Proteomes" id="UP001168877">
    <property type="component" value="Unassembled WGS sequence"/>
</dbReference>
<feature type="region of interest" description="Disordered" evidence="6">
    <location>
        <begin position="1"/>
        <end position="33"/>
    </location>
</feature>
<keyword evidence="4" id="KW-0472">Membrane</keyword>
<comment type="caution">
    <text evidence="7">The sequence shown here is derived from an EMBL/GenBank/DDBJ whole genome shotgun (WGS) entry which is preliminary data.</text>
</comment>
<dbReference type="SUPFAM" id="SSF57959">
    <property type="entry name" value="Leucine zipper domain"/>
    <property type="match status" value="1"/>
</dbReference>
<gene>
    <name evidence="7" type="ORF">LWI29_012462</name>
</gene>
<evidence type="ECO:0000256" key="6">
    <source>
        <dbReference type="SAM" id="MobiDB-lite"/>
    </source>
</evidence>
<dbReference type="GO" id="GO:0005634">
    <property type="term" value="C:nucleus"/>
    <property type="evidence" value="ECO:0007669"/>
    <property type="project" value="UniProtKB-ARBA"/>
</dbReference>
<dbReference type="PANTHER" id="PTHR31509">
    <property type="entry name" value="BPS1-LIKE PROTEIN"/>
    <property type="match status" value="1"/>
</dbReference>
<dbReference type="Pfam" id="PF05633">
    <property type="entry name" value="ROH1-like"/>
    <property type="match status" value="1"/>
</dbReference>
<dbReference type="InterPro" id="IPR046347">
    <property type="entry name" value="bZIP_sf"/>
</dbReference>
<sequence length="575" mass="64234">MPNGRENLVSQKATQLVKRQSKGKGKNGEVKVEEMDGEIGEDFVSSYLNLDNIDTSGKMNGVESSDKEVGNGANLTSMGFQGTSSSVSRHSNFDDNAARQTQQIQADQLSPDEKKAKLTKELKGRFNEADLKKILANDMLAQTALSDPKRMKRILANRESAERSKLKRVKYVAELQKKIQTMETKLGELSAKATTDQVVIYAFANWKFLYLLPSEYRVSIFIKMSRPQEPHRPFFSFGNPFRMISPKGSRLTEGLLTLLNAFEETLTERLKKLMPKDKDDVLTLSWMKLAMESLCETHNDIKNLITELELPVCDWEEKWIDVYLDISVKLLDLCIAFSSELTKLNQGHLLLQCVLHNLDSTSPKQFVRARSSLDGWKQHISSKNPRVESCCPILENLVGSLNLPKVKNSAKGKVLMRAMYGVKVQTVFVCSIFAAAFSGSATNLLDLNVSDALPWALAFSALQANVNKEIRNLFSVGRVTVLKELEAVDESVKILYPMIQDGVEPAEAELFQNSVSDLGRRAEKLSQGLDVLTKAVDSFFKIVLTGRDALLCNLRVSGPVSDPMVVTNVEQQARR</sequence>
<dbReference type="CDD" id="cd14703">
    <property type="entry name" value="bZIP_plant_RF2"/>
    <property type="match status" value="1"/>
</dbReference>
<organism evidence="7 8">
    <name type="scientific">Acer saccharum</name>
    <name type="common">Sugar maple</name>
    <dbReference type="NCBI Taxonomy" id="4024"/>
    <lineage>
        <taxon>Eukaryota</taxon>
        <taxon>Viridiplantae</taxon>
        <taxon>Streptophyta</taxon>
        <taxon>Embryophyta</taxon>
        <taxon>Tracheophyta</taxon>
        <taxon>Spermatophyta</taxon>
        <taxon>Magnoliopsida</taxon>
        <taxon>eudicotyledons</taxon>
        <taxon>Gunneridae</taxon>
        <taxon>Pentapetalae</taxon>
        <taxon>rosids</taxon>
        <taxon>malvids</taxon>
        <taxon>Sapindales</taxon>
        <taxon>Sapindaceae</taxon>
        <taxon>Hippocastanoideae</taxon>
        <taxon>Acereae</taxon>
        <taxon>Acer</taxon>
    </lineage>
</organism>
<evidence type="ECO:0000256" key="2">
    <source>
        <dbReference type="ARBA" id="ARBA00022692"/>
    </source>
</evidence>
<reference evidence="7" key="1">
    <citation type="journal article" date="2022" name="Plant J.">
        <title>Strategies of tolerance reflected in two North American maple genomes.</title>
        <authorList>
            <person name="McEvoy S.L."/>
            <person name="Sezen U.U."/>
            <person name="Trouern-Trend A."/>
            <person name="McMahon S.M."/>
            <person name="Schaberg P.G."/>
            <person name="Yang J."/>
            <person name="Wegrzyn J.L."/>
            <person name="Swenson N.G."/>
        </authorList>
    </citation>
    <scope>NUCLEOTIDE SEQUENCE</scope>
    <source>
        <strain evidence="7">NS2018</strain>
    </source>
</reference>
<accession>A0AA39VIC6</accession>
<dbReference type="GO" id="GO:0016020">
    <property type="term" value="C:membrane"/>
    <property type="evidence" value="ECO:0007669"/>
    <property type="project" value="UniProtKB-SubCell"/>
</dbReference>
<dbReference type="InterPro" id="IPR044759">
    <property type="entry name" value="bZIP_RF2"/>
</dbReference>
<keyword evidence="3" id="KW-1133">Transmembrane helix</keyword>
<dbReference type="InterPro" id="IPR008511">
    <property type="entry name" value="ROH1-like"/>
</dbReference>
<dbReference type="GO" id="GO:0003700">
    <property type="term" value="F:DNA-binding transcription factor activity"/>
    <property type="evidence" value="ECO:0007669"/>
    <property type="project" value="InterPro"/>
</dbReference>
<evidence type="ECO:0000256" key="3">
    <source>
        <dbReference type="ARBA" id="ARBA00022989"/>
    </source>
</evidence>
<evidence type="ECO:0000313" key="8">
    <source>
        <dbReference type="Proteomes" id="UP001168877"/>
    </source>
</evidence>
<evidence type="ECO:0008006" key="9">
    <source>
        <dbReference type="Google" id="ProtNLM"/>
    </source>
</evidence>
<evidence type="ECO:0000256" key="5">
    <source>
        <dbReference type="ARBA" id="ARBA00035114"/>
    </source>
</evidence>
<keyword evidence="2" id="KW-0812">Transmembrane</keyword>